<feature type="domain" description="BTB" evidence="1">
    <location>
        <begin position="29"/>
        <end position="99"/>
    </location>
</feature>
<evidence type="ECO:0000313" key="3">
    <source>
        <dbReference type="Proteomes" id="UP000054007"/>
    </source>
</evidence>
<reference evidence="2 3" key="1">
    <citation type="journal article" date="2015" name="Fungal Genet. Biol.">
        <title>Evolution of novel wood decay mechanisms in Agaricales revealed by the genome sequences of Fistulina hepatica and Cylindrobasidium torrendii.</title>
        <authorList>
            <person name="Floudas D."/>
            <person name="Held B.W."/>
            <person name="Riley R."/>
            <person name="Nagy L.G."/>
            <person name="Koehler G."/>
            <person name="Ransdell A.S."/>
            <person name="Younus H."/>
            <person name="Chow J."/>
            <person name="Chiniquy J."/>
            <person name="Lipzen A."/>
            <person name="Tritt A."/>
            <person name="Sun H."/>
            <person name="Haridas S."/>
            <person name="LaButti K."/>
            <person name="Ohm R.A."/>
            <person name="Kues U."/>
            <person name="Blanchette R.A."/>
            <person name="Grigoriev I.V."/>
            <person name="Minto R.E."/>
            <person name="Hibbett D.S."/>
        </authorList>
    </citation>
    <scope>NUCLEOTIDE SEQUENCE [LARGE SCALE GENOMIC DNA]</scope>
    <source>
        <strain evidence="2 3">FP15055 ss-10</strain>
    </source>
</reference>
<dbReference type="InterPro" id="IPR000210">
    <property type="entry name" value="BTB/POZ_dom"/>
</dbReference>
<gene>
    <name evidence="2" type="ORF">CYLTODRAFT_489486</name>
</gene>
<evidence type="ECO:0000313" key="2">
    <source>
        <dbReference type="EMBL" id="KIY68760.1"/>
    </source>
</evidence>
<dbReference type="PROSITE" id="PS50097">
    <property type="entry name" value="BTB"/>
    <property type="match status" value="1"/>
</dbReference>
<dbReference type="InterPro" id="IPR011333">
    <property type="entry name" value="SKP1/BTB/POZ_sf"/>
</dbReference>
<dbReference type="Gene3D" id="3.30.710.10">
    <property type="entry name" value="Potassium Channel Kv1.1, Chain A"/>
    <property type="match status" value="1"/>
</dbReference>
<dbReference type="STRING" id="1314674.A0A0D7BF00"/>
<protein>
    <recommendedName>
        <fullName evidence="1">BTB domain-containing protein</fullName>
    </recommendedName>
</protein>
<dbReference type="OrthoDB" id="2665493at2759"/>
<name>A0A0D7BF00_9AGAR</name>
<keyword evidence="3" id="KW-1185">Reference proteome</keyword>
<dbReference type="AlphaFoldDB" id="A0A0D7BF00"/>
<dbReference type="EMBL" id="KN880496">
    <property type="protein sequence ID" value="KIY68760.1"/>
    <property type="molecule type" value="Genomic_DNA"/>
</dbReference>
<proteinExistence type="predicted"/>
<organism evidence="2 3">
    <name type="scientific">Cylindrobasidium torrendii FP15055 ss-10</name>
    <dbReference type="NCBI Taxonomy" id="1314674"/>
    <lineage>
        <taxon>Eukaryota</taxon>
        <taxon>Fungi</taxon>
        <taxon>Dikarya</taxon>
        <taxon>Basidiomycota</taxon>
        <taxon>Agaricomycotina</taxon>
        <taxon>Agaricomycetes</taxon>
        <taxon>Agaricomycetidae</taxon>
        <taxon>Agaricales</taxon>
        <taxon>Marasmiineae</taxon>
        <taxon>Physalacriaceae</taxon>
        <taxon>Cylindrobasidium</taxon>
    </lineage>
</organism>
<accession>A0A0D7BF00</accession>
<sequence length="326" mass="35593">MAHRPPSAASSNGAGLRLASAPFDTPDGADIALRTSDDTIFVFRKCFLIAASPFFSNLLADGVPDKVFRRLPLCPVLEDSETMHFVLRLCSPNHITMGDLVVALSSHPVLSTLDKYIMDAAHQRVVNMFQEGAATLIKEAPLRAFALARELGQDTIARQAARQLLCVPMDKWKISDQAILNIRDYHGLVQYFLRCGQAAFDAANIAHTPLGGCATCMQSFSSSPNSSGLKLGSSAVHIRKGDSLVHLEGVAKLQSVLDARHIFRLCPGTRQLPEVVFENLCDVSKLVCGSQWESRAVRMSLKRVFAVMYKEIDEAIDRVPLGLSSV</sequence>
<evidence type="ECO:0000259" key="1">
    <source>
        <dbReference type="PROSITE" id="PS50097"/>
    </source>
</evidence>
<dbReference type="Proteomes" id="UP000054007">
    <property type="component" value="Unassembled WGS sequence"/>
</dbReference>